<feature type="transmembrane region" description="Helical" evidence="2">
    <location>
        <begin position="21"/>
        <end position="39"/>
    </location>
</feature>
<keyword evidence="5" id="KW-1185">Reference proteome</keyword>
<dbReference type="Pfam" id="PF03703">
    <property type="entry name" value="bPH_2"/>
    <property type="match status" value="3"/>
</dbReference>
<feature type="domain" description="YdbS-like PH" evidence="3">
    <location>
        <begin position="289"/>
        <end position="361"/>
    </location>
</feature>
<evidence type="ECO:0000259" key="3">
    <source>
        <dbReference type="Pfam" id="PF03703"/>
    </source>
</evidence>
<feature type="compositionally biased region" description="Low complexity" evidence="1">
    <location>
        <begin position="148"/>
        <end position="163"/>
    </location>
</feature>
<keyword evidence="2" id="KW-0812">Transmembrane</keyword>
<accession>M0CHU6</accession>
<name>M0CHU6_9EURY</name>
<dbReference type="PIRSF" id="PIRSF026631">
    <property type="entry name" value="UCP026631"/>
    <property type="match status" value="1"/>
</dbReference>
<feature type="domain" description="YdbS-like PH" evidence="3">
    <location>
        <begin position="65"/>
        <end position="144"/>
    </location>
</feature>
<feature type="transmembrane region" description="Helical" evidence="2">
    <location>
        <begin position="254"/>
        <end position="277"/>
    </location>
</feature>
<comment type="caution">
    <text evidence="4">The sequence shown here is derived from an EMBL/GenBank/DDBJ whole genome shotgun (WGS) entry which is preliminary data.</text>
</comment>
<dbReference type="Proteomes" id="UP000011657">
    <property type="component" value="Unassembled WGS sequence"/>
</dbReference>
<feature type="transmembrane region" description="Helical" evidence="2">
    <location>
        <begin position="385"/>
        <end position="404"/>
    </location>
</feature>
<dbReference type="PANTHER" id="PTHR34473:SF3">
    <property type="entry name" value="TRANSMEMBRANE PROTEIN-RELATED"/>
    <property type="match status" value="1"/>
</dbReference>
<gene>
    <name evidence="4" type="ORF">C477_03314</name>
</gene>
<organism evidence="4 5">
    <name type="scientific">Haloterrigena salina JCM 13891</name>
    <dbReference type="NCBI Taxonomy" id="1227488"/>
    <lineage>
        <taxon>Archaea</taxon>
        <taxon>Methanobacteriati</taxon>
        <taxon>Methanobacteriota</taxon>
        <taxon>Stenosarchaea group</taxon>
        <taxon>Halobacteria</taxon>
        <taxon>Halobacteriales</taxon>
        <taxon>Natrialbaceae</taxon>
        <taxon>Haloterrigena</taxon>
    </lineage>
</organism>
<reference evidence="4 5" key="1">
    <citation type="journal article" date="2014" name="PLoS Genet.">
        <title>Phylogenetically driven sequencing of extremely halophilic archaea reveals strategies for static and dynamic osmo-response.</title>
        <authorList>
            <person name="Becker E.A."/>
            <person name="Seitzer P.M."/>
            <person name="Tritt A."/>
            <person name="Larsen D."/>
            <person name="Krusor M."/>
            <person name="Yao A.I."/>
            <person name="Wu D."/>
            <person name="Madern D."/>
            <person name="Eisen J.A."/>
            <person name="Darling A.E."/>
            <person name="Facciotti M.T."/>
        </authorList>
    </citation>
    <scope>NUCLEOTIDE SEQUENCE [LARGE SCALE GENOMIC DNA]</scope>
    <source>
        <strain evidence="4 5">JCM 13891</strain>
    </source>
</reference>
<dbReference type="AlphaFoldDB" id="M0CHU6"/>
<dbReference type="EMBL" id="AOIS01000013">
    <property type="protein sequence ID" value="ELZ22811.1"/>
    <property type="molecule type" value="Genomic_DNA"/>
</dbReference>
<keyword evidence="2" id="KW-1133">Transmembrane helix</keyword>
<sequence length="531" mass="59663">MASDVNRLHPFSALRIAFRRGFLGFSAPIFFGMIAASIFPIDLIWALRLSPIGFIVGVCYGLTYYYQFTYEITSDTFDITSGVFARRSREIPYRRIQNVDVSQRMTQRLLGLAVVSIETAGDSDAEAMLDLVDEDEADRIRTEIRRQTAAAGTTDDADGAATTEPSSGADSDDTGREETARPDREPTLLFELKLRELLLYAVSSFRWDTMLFPLLLFLWITDGDLRSALLPQFMFEIARPFGGPASLDGAAGSALVVLLVIALIQWALLTYLASILYKIGNYYGLRLGRQGSDLVYERGLGRRYSGSIPFDKVQSVTVTDNPVQRLMGYAGLWVETAGYGPRSGGSNQSVVPLADASRVSRFGELLTGIDRPEFRRPPTTARRRYFARYSLVATGVVAGAFAIAQLTTVERWRFSVLAFAAVPLAAHLKYAHLGYVVGDEHLVIRRGFWRRRTTIVPYYRIQTVSTRRSIFQRRLGLASLVVDTASSRTFTWRTPVIYDIELERTRDIHCASREHLQRSLREHAHRVTRMT</sequence>
<protein>
    <submittedName>
        <fullName evidence="4">Membrane-flanked domain protein</fullName>
    </submittedName>
</protein>
<feature type="transmembrane region" description="Helical" evidence="2">
    <location>
        <begin position="416"/>
        <end position="437"/>
    </location>
</feature>
<dbReference type="RefSeq" id="WP_008892995.1">
    <property type="nucleotide sequence ID" value="NZ_AOIS01000013.1"/>
</dbReference>
<evidence type="ECO:0000256" key="1">
    <source>
        <dbReference type="SAM" id="MobiDB-lite"/>
    </source>
</evidence>
<evidence type="ECO:0000313" key="5">
    <source>
        <dbReference type="Proteomes" id="UP000011657"/>
    </source>
</evidence>
<dbReference type="STRING" id="1227488.C477_03314"/>
<dbReference type="eggNOG" id="arCOG04619">
    <property type="taxonomic scope" value="Archaea"/>
</dbReference>
<keyword evidence="2" id="KW-0472">Membrane</keyword>
<dbReference type="InterPro" id="IPR014529">
    <property type="entry name" value="UCP026631"/>
</dbReference>
<feature type="region of interest" description="Disordered" evidence="1">
    <location>
        <begin position="145"/>
        <end position="182"/>
    </location>
</feature>
<feature type="domain" description="YdbS-like PH" evidence="3">
    <location>
        <begin position="430"/>
        <end position="506"/>
    </location>
</feature>
<proteinExistence type="predicted"/>
<dbReference type="OrthoDB" id="107421at2157"/>
<feature type="compositionally biased region" description="Basic and acidic residues" evidence="1">
    <location>
        <begin position="173"/>
        <end position="182"/>
    </location>
</feature>
<feature type="transmembrane region" description="Helical" evidence="2">
    <location>
        <begin position="197"/>
        <end position="220"/>
    </location>
</feature>
<evidence type="ECO:0000313" key="4">
    <source>
        <dbReference type="EMBL" id="ELZ22811.1"/>
    </source>
</evidence>
<dbReference type="InterPro" id="IPR005182">
    <property type="entry name" value="YdbS-like_PH"/>
</dbReference>
<dbReference type="PATRIC" id="fig|1227488.3.peg.655"/>
<feature type="transmembrane region" description="Helical" evidence="2">
    <location>
        <begin position="45"/>
        <end position="66"/>
    </location>
</feature>
<dbReference type="PANTHER" id="PTHR34473">
    <property type="entry name" value="UPF0699 TRANSMEMBRANE PROTEIN YDBS"/>
    <property type="match status" value="1"/>
</dbReference>
<evidence type="ECO:0000256" key="2">
    <source>
        <dbReference type="SAM" id="Phobius"/>
    </source>
</evidence>